<reference evidence="4 5" key="1">
    <citation type="submission" date="2018-08" db="EMBL/GenBank/DDBJ databases">
        <title>Draft genome sequences of two Aspergillus turcosus clinical strains isolated from bronchoalveolar lavage fluid: one azole-susceptible and the other azole-resistant.</title>
        <authorList>
            <person name="Parent-Michaud M."/>
            <person name="Dufresne P.J."/>
            <person name="Fournier E."/>
            <person name="Martineau C."/>
            <person name="Moreira S."/>
            <person name="Perkins V."/>
            <person name="De Repentigny L."/>
            <person name="Dufresne S.F."/>
        </authorList>
    </citation>
    <scope>NUCLEOTIDE SEQUENCE [LARGE SCALE GENOMIC DNA]</scope>
    <source>
        <strain evidence="4">HMR AF 1038</strain>
    </source>
</reference>
<dbReference type="Proteomes" id="UP000215289">
    <property type="component" value="Unassembled WGS sequence"/>
</dbReference>
<dbReference type="PANTHER" id="PTHR24198">
    <property type="entry name" value="ANKYRIN REPEAT AND PROTEIN KINASE DOMAIN-CONTAINING PROTEIN"/>
    <property type="match status" value="1"/>
</dbReference>
<dbReference type="Pfam" id="PF12796">
    <property type="entry name" value="Ank_2"/>
    <property type="match status" value="1"/>
</dbReference>
<gene>
    <name evidence="4" type="ORF">CFD26_101339</name>
</gene>
<dbReference type="InterPro" id="IPR036770">
    <property type="entry name" value="Ankyrin_rpt-contain_sf"/>
</dbReference>
<feature type="repeat" description="ANK" evidence="3">
    <location>
        <begin position="339"/>
        <end position="371"/>
    </location>
</feature>
<evidence type="ECO:0000256" key="1">
    <source>
        <dbReference type="ARBA" id="ARBA00022737"/>
    </source>
</evidence>
<dbReference type="PROSITE" id="PS50297">
    <property type="entry name" value="ANK_REP_REGION"/>
    <property type="match status" value="3"/>
</dbReference>
<dbReference type="PROSITE" id="PS50088">
    <property type="entry name" value="ANK_REPEAT"/>
    <property type="match status" value="3"/>
</dbReference>
<dbReference type="PANTHER" id="PTHR24198:SF165">
    <property type="entry name" value="ANKYRIN REPEAT-CONTAINING PROTEIN-RELATED"/>
    <property type="match status" value="1"/>
</dbReference>
<feature type="repeat" description="ANK" evidence="3">
    <location>
        <begin position="303"/>
        <end position="327"/>
    </location>
</feature>
<accession>A0A397IKY2</accession>
<dbReference type="Pfam" id="PF00023">
    <property type="entry name" value="Ank"/>
    <property type="match status" value="1"/>
</dbReference>
<name>A0A397IKY2_9EURO</name>
<dbReference type="OrthoDB" id="197419at2759"/>
<dbReference type="Gene3D" id="1.25.40.20">
    <property type="entry name" value="Ankyrin repeat-containing domain"/>
    <property type="match status" value="1"/>
</dbReference>
<dbReference type="AlphaFoldDB" id="A0A397IKY2"/>
<evidence type="ECO:0000313" key="4">
    <source>
        <dbReference type="EMBL" id="RLL93166.1"/>
    </source>
</evidence>
<keyword evidence="1" id="KW-0677">Repeat</keyword>
<keyword evidence="2 3" id="KW-0040">ANK repeat</keyword>
<dbReference type="STRING" id="1245748.A0A397IKY2"/>
<comment type="caution">
    <text evidence="4">The sequence shown here is derived from an EMBL/GenBank/DDBJ whole genome shotgun (WGS) entry which is preliminary data.</text>
</comment>
<evidence type="ECO:0000256" key="2">
    <source>
        <dbReference type="ARBA" id="ARBA00023043"/>
    </source>
</evidence>
<protein>
    <submittedName>
        <fullName evidence="4">Uncharacterized protein</fullName>
    </submittedName>
</protein>
<dbReference type="InterPro" id="IPR002110">
    <property type="entry name" value="Ankyrin_rpt"/>
</dbReference>
<evidence type="ECO:0000313" key="5">
    <source>
        <dbReference type="Proteomes" id="UP000215289"/>
    </source>
</evidence>
<dbReference type="SMART" id="SM00248">
    <property type="entry name" value="ANK"/>
    <property type="match status" value="3"/>
</dbReference>
<dbReference type="SUPFAM" id="SSF48403">
    <property type="entry name" value="Ankyrin repeat"/>
    <property type="match status" value="1"/>
</dbReference>
<evidence type="ECO:0000256" key="3">
    <source>
        <dbReference type="PROSITE-ProRule" id="PRU00023"/>
    </source>
</evidence>
<proteinExistence type="predicted"/>
<feature type="repeat" description="ANK" evidence="3">
    <location>
        <begin position="233"/>
        <end position="254"/>
    </location>
</feature>
<sequence length="389" mass="42858">MQKPSIGYIPSSIGAAECPDNYASTDQSGLEGKLRAEILRSLALTGSRLTEDSARSTQHGVIPGWIMEDRSSELRSLLEKLSLNYGAHSPRFQELVYDMAGLSLTYSSKKSATYLLLEAFQQFGVEIDSGILIHMICLLGRGGTSGGYNEVEIPSPCGHKKRRNEVVASCFLRTVQQLDDHKKDAFLEKDAIKRNCLHYGALYGLQAICQSILEPALRDKSYAARLILSVDSQGYTPLHYAVINNHTAVADIFLTALDLERKTSCDLVPLLDELRFIAIRYQFRDIIYLLGKRHSGCDTRSPEGETALYVAAPTGNEKVVDILLRTGWAEYIDAAETARGWTPLFSACAEGHQAVTKLLLQAGARQDIVDDIGWTAKEHAALRGHLIVA</sequence>
<keyword evidence="5" id="KW-1185">Reference proteome</keyword>
<organism evidence="4 5">
    <name type="scientific">Aspergillus turcosus</name>
    <dbReference type="NCBI Taxonomy" id="1245748"/>
    <lineage>
        <taxon>Eukaryota</taxon>
        <taxon>Fungi</taxon>
        <taxon>Dikarya</taxon>
        <taxon>Ascomycota</taxon>
        <taxon>Pezizomycotina</taxon>
        <taxon>Eurotiomycetes</taxon>
        <taxon>Eurotiomycetidae</taxon>
        <taxon>Eurotiales</taxon>
        <taxon>Aspergillaceae</taxon>
        <taxon>Aspergillus</taxon>
        <taxon>Aspergillus subgen. Fumigati</taxon>
    </lineage>
</organism>
<dbReference type="EMBL" id="NIDN02000379">
    <property type="protein sequence ID" value="RLL93166.1"/>
    <property type="molecule type" value="Genomic_DNA"/>
</dbReference>